<dbReference type="EMBL" id="QKYT01000523">
    <property type="protein sequence ID" value="RIA84028.1"/>
    <property type="molecule type" value="Genomic_DNA"/>
</dbReference>
<name>A0A397SDF5_9GLOM</name>
<accession>A0A397SDF5</accession>
<dbReference type="AlphaFoldDB" id="A0A397SDF5"/>
<organism evidence="1 2">
    <name type="scientific">Glomus cerebriforme</name>
    <dbReference type="NCBI Taxonomy" id="658196"/>
    <lineage>
        <taxon>Eukaryota</taxon>
        <taxon>Fungi</taxon>
        <taxon>Fungi incertae sedis</taxon>
        <taxon>Mucoromycota</taxon>
        <taxon>Glomeromycotina</taxon>
        <taxon>Glomeromycetes</taxon>
        <taxon>Glomerales</taxon>
        <taxon>Glomeraceae</taxon>
        <taxon>Glomus</taxon>
    </lineage>
</organism>
<reference evidence="1 2" key="1">
    <citation type="submission" date="2018-06" db="EMBL/GenBank/DDBJ databases">
        <title>Comparative genomics reveals the genomic features of Rhizophagus irregularis, R. cerebriforme, R. diaphanum and Gigaspora rosea, and their symbiotic lifestyle signature.</title>
        <authorList>
            <person name="Morin E."/>
            <person name="San Clemente H."/>
            <person name="Chen E.C.H."/>
            <person name="De La Providencia I."/>
            <person name="Hainaut M."/>
            <person name="Kuo A."/>
            <person name="Kohler A."/>
            <person name="Murat C."/>
            <person name="Tang N."/>
            <person name="Roy S."/>
            <person name="Loubradou J."/>
            <person name="Henrissat B."/>
            <person name="Grigoriev I.V."/>
            <person name="Corradi N."/>
            <person name="Roux C."/>
            <person name="Martin F.M."/>
        </authorList>
    </citation>
    <scope>NUCLEOTIDE SEQUENCE [LARGE SCALE GENOMIC DNA]</scope>
    <source>
        <strain evidence="1 2">DAOM 227022</strain>
    </source>
</reference>
<gene>
    <name evidence="1" type="ORF">C1645_859927</name>
</gene>
<protein>
    <submittedName>
        <fullName evidence="1">Uncharacterized protein</fullName>
    </submittedName>
</protein>
<keyword evidence="2" id="KW-1185">Reference proteome</keyword>
<dbReference type="Proteomes" id="UP000265703">
    <property type="component" value="Unassembled WGS sequence"/>
</dbReference>
<evidence type="ECO:0000313" key="1">
    <source>
        <dbReference type="EMBL" id="RIA84028.1"/>
    </source>
</evidence>
<comment type="caution">
    <text evidence="1">The sequence shown here is derived from an EMBL/GenBank/DDBJ whole genome shotgun (WGS) entry which is preliminary data.</text>
</comment>
<sequence length="298" mass="35919">MKKIETITTHNNSNRKLIGVYEDLGIIINRRREENEIIKDKWDEMEEKFEIDEINKLKEINDRHIQIDNIMEGEELDKLKNKMKEEFIINYYYKDDLKFIIKDSRKMIEIKIIRKNGKIENIKIKINSKDATKNGLIAIILILLMVKKADRCEIIIDMKKCNINQILKKVIYAKERQIWNINNQNYINKIIDLLEDFNIDIQIDELGKQKKKGYKEIENVIEILGEIKVEKWGTKILTKKFNAFWKKKIIDYNIRKVMKNINQLKNKAEWIVQNRNKELRLNFDKDEIDGRKLLILLW</sequence>
<evidence type="ECO:0000313" key="2">
    <source>
        <dbReference type="Proteomes" id="UP000265703"/>
    </source>
</evidence>
<proteinExistence type="predicted"/>